<keyword evidence="1" id="KW-0472">Membrane</keyword>
<accession>A0A821L9H3</accession>
<feature type="chain" id="PRO_5032519578" evidence="2">
    <location>
        <begin position="25"/>
        <end position="445"/>
    </location>
</feature>
<keyword evidence="4" id="KW-1185">Reference proteome</keyword>
<keyword evidence="1" id="KW-0812">Transmembrane</keyword>
<dbReference type="InterPro" id="IPR011050">
    <property type="entry name" value="Pectin_lyase_fold/virulence"/>
</dbReference>
<evidence type="ECO:0000313" key="4">
    <source>
        <dbReference type="Proteomes" id="UP000663880"/>
    </source>
</evidence>
<name>A0A821L9H3_9NEOP</name>
<dbReference type="EMBL" id="CAJOBZ010000001">
    <property type="protein sequence ID" value="CAF4747551.1"/>
    <property type="molecule type" value="Genomic_DNA"/>
</dbReference>
<feature type="signal peptide" evidence="2">
    <location>
        <begin position="1"/>
        <end position="24"/>
    </location>
</feature>
<keyword evidence="1" id="KW-1133">Transmembrane helix</keyword>
<dbReference type="Gene3D" id="3.80.10.10">
    <property type="entry name" value="Ribonuclease Inhibitor"/>
    <property type="match status" value="1"/>
</dbReference>
<sequence length="445" mass="50376">MLSMRWVIWWNILIALYAPGPSIGQTATPTICEDESCRCDSFTRVICSCTKELEEVTLRPQGAYRIPPMTTGISIEGCHSVTFLQNTIRSLIQLRTVELKNISNIMIRERALDWSPFSRDSEMNPGIRLTIENSTVSEIASHSIQGRINEVLISNSRIINLRPFAFSSLTGVKSVEFINNDFINIDIQTFKKFTTSNFIIRGGTIHNLPSRFLSDVEVTNLFRLDGVKIKYLSSLTFLVTAPKRILIENNVIDTIEGDCFHMVSRGPITFRNNSVTVLNKGALLGFSVQREVIAVMGRQELLIDNNTITNLTPAALVYNQTVLTMRVDGLNLNNSCTCELAEEWHDIYNKQGGIINCWYELEGYFISLPTFVSIRCGTFKQTFWIFVAVGFLFIVLAAGIAIFFIVRKENEKKKKLQIVLPDGKTYKETEFHVIVERAELLTTDL</sequence>
<evidence type="ECO:0000256" key="2">
    <source>
        <dbReference type="SAM" id="SignalP"/>
    </source>
</evidence>
<reference evidence="3" key="1">
    <citation type="submission" date="2021-02" db="EMBL/GenBank/DDBJ databases">
        <authorList>
            <person name="Steward A R."/>
        </authorList>
    </citation>
    <scope>NUCLEOTIDE SEQUENCE</scope>
</reference>
<feature type="transmembrane region" description="Helical" evidence="1">
    <location>
        <begin position="383"/>
        <end position="406"/>
    </location>
</feature>
<keyword evidence="2" id="KW-0732">Signal</keyword>
<evidence type="ECO:0000313" key="3">
    <source>
        <dbReference type="EMBL" id="CAF4747551.1"/>
    </source>
</evidence>
<gene>
    <name evidence="3" type="ORF">PMACD_LOCUS454</name>
</gene>
<dbReference type="AlphaFoldDB" id="A0A821L9H3"/>
<organism evidence="3 4">
    <name type="scientific">Pieris macdunnoughi</name>
    <dbReference type="NCBI Taxonomy" id="345717"/>
    <lineage>
        <taxon>Eukaryota</taxon>
        <taxon>Metazoa</taxon>
        <taxon>Ecdysozoa</taxon>
        <taxon>Arthropoda</taxon>
        <taxon>Hexapoda</taxon>
        <taxon>Insecta</taxon>
        <taxon>Pterygota</taxon>
        <taxon>Neoptera</taxon>
        <taxon>Endopterygota</taxon>
        <taxon>Lepidoptera</taxon>
        <taxon>Glossata</taxon>
        <taxon>Ditrysia</taxon>
        <taxon>Papilionoidea</taxon>
        <taxon>Pieridae</taxon>
        <taxon>Pierinae</taxon>
        <taxon>Pieris</taxon>
    </lineage>
</organism>
<comment type="caution">
    <text evidence="3">The sequence shown here is derived from an EMBL/GenBank/DDBJ whole genome shotgun (WGS) entry which is preliminary data.</text>
</comment>
<evidence type="ECO:0000256" key="1">
    <source>
        <dbReference type="SAM" id="Phobius"/>
    </source>
</evidence>
<dbReference type="OrthoDB" id="6360013at2759"/>
<dbReference type="SUPFAM" id="SSF51126">
    <property type="entry name" value="Pectin lyase-like"/>
    <property type="match status" value="1"/>
</dbReference>
<dbReference type="Proteomes" id="UP000663880">
    <property type="component" value="Unassembled WGS sequence"/>
</dbReference>
<proteinExistence type="predicted"/>
<dbReference type="InterPro" id="IPR032675">
    <property type="entry name" value="LRR_dom_sf"/>
</dbReference>
<protein>
    <submittedName>
        <fullName evidence="3">Uncharacterized protein</fullName>
    </submittedName>
</protein>